<proteinExistence type="predicted"/>
<dbReference type="AlphaFoldDB" id="A0A1D8NGJ7"/>
<gene>
    <name evidence="3" type="ORF">B0I71DRAFT_111666</name>
    <name evidence="2" type="ORF">YALI1_E00869g</name>
</gene>
<feature type="region of interest" description="Disordered" evidence="1">
    <location>
        <begin position="556"/>
        <end position="611"/>
    </location>
</feature>
<feature type="region of interest" description="Disordered" evidence="1">
    <location>
        <begin position="727"/>
        <end position="853"/>
    </location>
</feature>
<reference evidence="2 4" key="1">
    <citation type="journal article" date="2016" name="PLoS ONE">
        <title>Sequence Assembly of Yarrowia lipolytica Strain W29/CLIB89 Shows Transposable Element Diversity.</title>
        <authorList>
            <person name="Magnan C."/>
            <person name="Yu J."/>
            <person name="Chang I."/>
            <person name="Jahn E."/>
            <person name="Kanomata Y."/>
            <person name="Wu J."/>
            <person name="Zeller M."/>
            <person name="Oakes M."/>
            <person name="Baldi P."/>
            <person name="Sandmeyer S."/>
        </authorList>
    </citation>
    <scope>NUCLEOTIDE SEQUENCE [LARGE SCALE GENOMIC DNA]</scope>
    <source>
        <strain evidence="2">CLIB89</strain>
        <strain evidence="4">CLIB89(W29)</strain>
    </source>
</reference>
<evidence type="ECO:0000313" key="2">
    <source>
        <dbReference type="EMBL" id="AOW04762.1"/>
    </source>
</evidence>
<sequence>MLRITRAQLISKVCVRQTQSITPLASRGLKSSAIARFADANELETTSLTGRKFVPKFAQEEHLQIRWRNKPRTEPPVTLPRKAASLPIDTSYATLFTSTPVPATQSREKYKEFVKSANANLHYLKIPKNMRPLIFREKNSDVLEELNILYPGGEPVTPLPPRTMAITSGIVSSVINNAETLEDLYAAREFLHDAVIYAPDQTNPGQLLALYNKYIEVGGFGKAESMLRDPVLSEYLLQEAARVGTLRSKVLYRAKNKTKGLRDTVNGLRRVYKIDVTKSGHVELPVELLFIYYLASTGLASDFPKDIVQQVRKYKIDPDMTAKREGATEAALRSRILFKNFVASATQTLEETNAKGLKNVPQAAANDMYLDAKITLDALSSPTNDWNIDTQGLAKQLKAYIALLHNENVDKKAVEDKINFYANSRKDNGMSAEAEEAAEKVAAARNNADPTYSEEVREGIYDKEPTVDGKTVEQLDAEEAEIGREAKAHKKAAPIKDDGMSPEAKAAAEKVAAARNDPAPTYSEEVREGIHDKEPTVDGKTVEQLDAEEAKIATEAKANKKAAAPNTDGMSPEAKAAAEKVAAARNDPAPTYSEEVREGIYDQEPTVDGKTVDQLDAEEAKIATQAKLHPYKAGQSSSIKDDGMSPEAKAAADKVAAARNDPAPTYSEEVREGIYDAEPTVDGKTVEQLDAEEAKIATQAKLNPYKKAAAPSTDGMSAEAKAAAEKVAAARSNTDPTYSEEVREGIYDKEPTVDGKTVEQLDAEEAEIGREAKAHKKATPIKDDGMSPEAKAAAEKVAAARNDPAPTYSEEVREGIHDKEPTVDGKTVEQLDAEEAKIATDAKLRREGKLPKE</sequence>
<feature type="region of interest" description="Disordered" evidence="1">
    <location>
        <begin position="484"/>
        <end position="543"/>
    </location>
</feature>
<feature type="compositionally biased region" description="Low complexity" evidence="1">
    <location>
        <begin position="573"/>
        <end position="584"/>
    </location>
</feature>
<feature type="compositionally biased region" description="Basic and acidic residues" evidence="1">
    <location>
        <begin position="810"/>
        <end position="853"/>
    </location>
</feature>
<feature type="compositionally biased region" description="Low complexity" evidence="1">
    <location>
        <begin position="789"/>
        <end position="800"/>
    </location>
</feature>
<organism evidence="2 4">
    <name type="scientific">Yarrowia lipolytica</name>
    <name type="common">Candida lipolytica</name>
    <dbReference type="NCBI Taxonomy" id="4952"/>
    <lineage>
        <taxon>Eukaryota</taxon>
        <taxon>Fungi</taxon>
        <taxon>Dikarya</taxon>
        <taxon>Ascomycota</taxon>
        <taxon>Saccharomycotina</taxon>
        <taxon>Dipodascomycetes</taxon>
        <taxon>Dipodascales</taxon>
        <taxon>Dipodascales incertae sedis</taxon>
        <taxon>Yarrowia</taxon>
    </lineage>
</organism>
<protein>
    <submittedName>
        <fullName evidence="2">Uncharacterized protein</fullName>
    </submittedName>
</protein>
<evidence type="ECO:0000256" key="1">
    <source>
        <dbReference type="SAM" id="MobiDB-lite"/>
    </source>
</evidence>
<feature type="region of interest" description="Disordered" evidence="1">
    <location>
        <begin position="626"/>
        <end position="685"/>
    </location>
</feature>
<dbReference type="Proteomes" id="UP000256601">
    <property type="component" value="Unassembled WGS sequence"/>
</dbReference>
<feature type="compositionally biased region" description="Basic and acidic residues" evidence="1">
    <location>
        <begin position="524"/>
        <end position="543"/>
    </location>
</feature>
<dbReference type="EMBL" id="CP017557">
    <property type="protein sequence ID" value="AOW04762.1"/>
    <property type="molecule type" value="Genomic_DNA"/>
</dbReference>
<accession>A0A1D8NGJ7</accession>
<evidence type="ECO:0000313" key="4">
    <source>
        <dbReference type="Proteomes" id="UP000182444"/>
    </source>
</evidence>
<name>A0A1D8NGJ7_YARLL</name>
<feature type="compositionally biased region" description="Basic and acidic residues" evidence="1">
    <location>
        <begin position="740"/>
        <end position="759"/>
    </location>
</feature>
<dbReference type="EMBL" id="KZ858947">
    <property type="protein sequence ID" value="RDW29026.1"/>
    <property type="molecule type" value="Genomic_DNA"/>
</dbReference>
<evidence type="ECO:0000313" key="3">
    <source>
        <dbReference type="EMBL" id="RDW29026.1"/>
    </source>
</evidence>
<dbReference type="RefSeq" id="XP_503373.1">
    <property type="nucleotide sequence ID" value="XM_503373.1"/>
</dbReference>
<reference evidence="3 5" key="2">
    <citation type="submission" date="2018-07" db="EMBL/GenBank/DDBJ databases">
        <title>Draft Genome Assemblies for Five Robust Yarrowia lipolytica Strains Exhibiting High Lipid Production and Pentose Sugar Utilization and Sugar Alcohol Secretion from Undetoxified Lignocellulosic Biomass Hydrolysates.</title>
        <authorList>
            <consortium name="DOE Joint Genome Institute"/>
            <person name="Walker C."/>
            <person name="Ryu S."/>
            <person name="Na H."/>
            <person name="Zane M."/>
            <person name="LaButti K."/>
            <person name="Lipzen A."/>
            <person name="Haridas S."/>
            <person name="Barry K."/>
            <person name="Grigoriev I.V."/>
            <person name="Quarterman J."/>
            <person name="Slininger P."/>
            <person name="Dien B."/>
            <person name="Trinh C.T."/>
        </authorList>
    </citation>
    <scope>NUCLEOTIDE SEQUENCE [LARGE SCALE GENOMIC DNA]</scope>
    <source>
        <strain evidence="3 5">YB392</strain>
    </source>
</reference>
<dbReference type="Proteomes" id="UP000182444">
    <property type="component" value="Chromosome 1E"/>
</dbReference>
<dbReference type="VEuPathDB" id="FungiDB:YALI0_E00484g"/>
<dbReference type="GeneID" id="2912880"/>
<dbReference type="VEuPathDB" id="FungiDB:YALI1_E00869g"/>
<evidence type="ECO:0000313" key="5">
    <source>
        <dbReference type="Proteomes" id="UP000256601"/>
    </source>
</evidence>
<feature type="compositionally biased region" description="Low complexity" evidence="1">
    <location>
        <begin position="503"/>
        <end position="514"/>
    </location>
</feature>
<dbReference type="OrthoDB" id="4061106at2759"/>
<dbReference type="KEGG" id="yli:2912880"/>